<dbReference type="RefSeq" id="WP_025167105.1">
    <property type="nucleotide sequence ID" value="NZ_AWSQ01000008.1"/>
</dbReference>
<dbReference type="OrthoDB" id="9800607at2"/>
<dbReference type="InterPro" id="IPR050526">
    <property type="entry name" value="Rubredoxin_ET"/>
</dbReference>
<comment type="caution">
    <text evidence="10">The sequence shown here is derived from an EMBL/GenBank/DDBJ whole genome shotgun (WGS) entry which is preliminary data.</text>
</comment>
<evidence type="ECO:0000256" key="2">
    <source>
        <dbReference type="ARBA" id="ARBA00005337"/>
    </source>
</evidence>
<dbReference type="PROSITE" id="PS00202">
    <property type="entry name" value="RUBREDOXIN"/>
    <property type="match status" value="1"/>
</dbReference>
<feature type="compositionally biased region" description="Basic and acidic residues" evidence="8">
    <location>
        <begin position="99"/>
        <end position="116"/>
    </location>
</feature>
<comment type="cofactor">
    <cofactor evidence="1 7">
        <name>Fe(3+)</name>
        <dbReference type="ChEBI" id="CHEBI:29034"/>
    </cofactor>
</comment>
<evidence type="ECO:0000256" key="1">
    <source>
        <dbReference type="ARBA" id="ARBA00001965"/>
    </source>
</evidence>
<name>A0A0A1YGF6_9PSED</name>
<organism evidence="10 11">
    <name type="scientific">Pseudomonas taeanensis MS-3</name>
    <dbReference type="NCBI Taxonomy" id="1395571"/>
    <lineage>
        <taxon>Bacteria</taxon>
        <taxon>Pseudomonadati</taxon>
        <taxon>Pseudomonadota</taxon>
        <taxon>Gammaproteobacteria</taxon>
        <taxon>Pseudomonadales</taxon>
        <taxon>Pseudomonadaceae</taxon>
        <taxon>Pseudomonas</taxon>
    </lineage>
</organism>
<dbReference type="GO" id="GO:0009055">
    <property type="term" value="F:electron transfer activity"/>
    <property type="evidence" value="ECO:0007669"/>
    <property type="project" value="TreeGrafter"/>
</dbReference>
<reference evidence="10 11" key="1">
    <citation type="journal article" date="2014" name="Genome Announc.">
        <title>Draft Genome Sequence of Petroleum Oil-Degrading Marine Bacterium Pseudomonas taeanensis Strain MS-3, Isolated from a Crude Oil-Contaminated Seashore.</title>
        <authorList>
            <person name="Lee S.Y."/>
            <person name="Kim S.H."/>
            <person name="Lee D.G."/>
            <person name="Shin S."/>
            <person name="Yun S.H."/>
            <person name="Choi C.W."/>
            <person name="Chung Y.H."/>
            <person name="Choi J.S."/>
            <person name="Kahng H.Y."/>
            <person name="Kim S.I."/>
        </authorList>
    </citation>
    <scope>NUCLEOTIDE SEQUENCE [LARGE SCALE GENOMIC DNA]</scope>
    <source>
        <strain evidence="10 11">MS-3</strain>
    </source>
</reference>
<dbReference type="STRING" id="1395571.TMS3_0120735"/>
<evidence type="ECO:0000313" key="11">
    <source>
        <dbReference type="Proteomes" id="UP000030063"/>
    </source>
</evidence>
<proteinExistence type="inferred from homology"/>
<dbReference type="Pfam" id="PF00301">
    <property type="entry name" value="Rubredoxin"/>
    <property type="match status" value="1"/>
</dbReference>
<comment type="similarity">
    <text evidence="2 7">Belongs to the rubredoxin family.</text>
</comment>
<keyword evidence="5 7" id="KW-0249">Electron transport</keyword>
<gene>
    <name evidence="10" type="ORF">TMS3_0120735</name>
</gene>
<feature type="compositionally biased region" description="Basic residues" evidence="8">
    <location>
        <begin position="124"/>
        <end position="134"/>
    </location>
</feature>
<keyword evidence="4 7" id="KW-0479">Metal-binding</keyword>
<evidence type="ECO:0000256" key="6">
    <source>
        <dbReference type="ARBA" id="ARBA00023004"/>
    </source>
</evidence>
<dbReference type="CDD" id="cd00730">
    <property type="entry name" value="rubredoxin"/>
    <property type="match status" value="1"/>
</dbReference>
<dbReference type="eggNOG" id="COG1773">
    <property type="taxonomic scope" value="Bacteria"/>
</dbReference>
<evidence type="ECO:0000259" key="9">
    <source>
        <dbReference type="PROSITE" id="PS50903"/>
    </source>
</evidence>
<evidence type="ECO:0000256" key="4">
    <source>
        <dbReference type="ARBA" id="ARBA00022723"/>
    </source>
</evidence>
<evidence type="ECO:0000256" key="3">
    <source>
        <dbReference type="ARBA" id="ARBA00022448"/>
    </source>
</evidence>
<dbReference type="Gene3D" id="2.20.28.10">
    <property type="match status" value="1"/>
</dbReference>
<dbReference type="AlphaFoldDB" id="A0A0A1YGF6"/>
<protein>
    <recommendedName>
        <fullName evidence="7">Rubredoxin</fullName>
    </recommendedName>
</protein>
<dbReference type="UniPathway" id="UPA00191"/>
<evidence type="ECO:0000256" key="7">
    <source>
        <dbReference type="RuleBase" id="RU003820"/>
    </source>
</evidence>
<dbReference type="PANTHER" id="PTHR47627:SF1">
    <property type="entry name" value="RUBREDOXIN-1-RELATED"/>
    <property type="match status" value="1"/>
</dbReference>
<dbReference type="PANTHER" id="PTHR47627">
    <property type="entry name" value="RUBREDOXIN"/>
    <property type="match status" value="1"/>
</dbReference>
<dbReference type="EMBL" id="AWSQ01000008">
    <property type="protein sequence ID" value="KFX68161.1"/>
    <property type="molecule type" value="Genomic_DNA"/>
</dbReference>
<dbReference type="GO" id="GO:0005506">
    <property type="term" value="F:iron ion binding"/>
    <property type="evidence" value="ECO:0007669"/>
    <property type="project" value="UniProtKB-UniRule"/>
</dbReference>
<evidence type="ECO:0000256" key="8">
    <source>
        <dbReference type="SAM" id="MobiDB-lite"/>
    </source>
</evidence>
<dbReference type="InterPro" id="IPR018527">
    <property type="entry name" value="Rubredoxin_Fe_BS"/>
</dbReference>
<sequence>MAKYQCPDCQYIYDECKGEPHEGFQPNTNWGEIPEEWACPDCAVRDKIDFKMLADPRCEITQLKQNDPVIKQDNNIIDDTLSEPSILSAELEFTAEKISITDERENTPDNKVERRSQSQAVRRSSVKKIKNNER</sequence>
<evidence type="ECO:0000256" key="5">
    <source>
        <dbReference type="ARBA" id="ARBA00022982"/>
    </source>
</evidence>
<dbReference type="Proteomes" id="UP000030063">
    <property type="component" value="Unassembled WGS sequence"/>
</dbReference>
<feature type="domain" description="Rubredoxin-like" evidence="9">
    <location>
        <begin position="1"/>
        <end position="53"/>
    </location>
</feature>
<dbReference type="PROSITE" id="PS50903">
    <property type="entry name" value="RUBREDOXIN_LIKE"/>
    <property type="match status" value="1"/>
</dbReference>
<dbReference type="SUPFAM" id="SSF57802">
    <property type="entry name" value="Rubredoxin-like"/>
    <property type="match status" value="1"/>
</dbReference>
<dbReference type="InterPro" id="IPR024934">
    <property type="entry name" value="Rubredoxin-like_dom"/>
</dbReference>
<keyword evidence="6 7" id="KW-0408">Iron</keyword>
<accession>A0A0A1YGF6</accession>
<keyword evidence="11" id="KW-1185">Reference proteome</keyword>
<dbReference type="InterPro" id="IPR024935">
    <property type="entry name" value="Rubredoxin_dom"/>
</dbReference>
<evidence type="ECO:0000313" key="10">
    <source>
        <dbReference type="EMBL" id="KFX68161.1"/>
    </source>
</evidence>
<dbReference type="GO" id="GO:0043448">
    <property type="term" value="P:alkane catabolic process"/>
    <property type="evidence" value="ECO:0007669"/>
    <property type="project" value="UniProtKB-UniPathway"/>
</dbReference>
<dbReference type="PRINTS" id="PR00163">
    <property type="entry name" value="RUBREDOXIN"/>
</dbReference>
<keyword evidence="3" id="KW-0813">Transport</keyword>
<feature type="region of interest" description="Disordered" evidence="8">
    <location>
        <begin position="99"/>
        <end position="134"/>
    </location>
</feature>